<dbReference type="OrthoDB" id="4096268at2759"/>
<evidence type="ECO:0000313" key="3">
    <source>
        <dbReference type="EMBL" id="KAF9510882.1"/>
    </source>
</evidence>
<feature type="compositionally biased region" description="Pro residues" evidence="1">
    <location>
        <begin position="346"/>
        <end position="356"/>
    </location>
</feature>
<sequence>MESYISPPEDTYLPMLEAEREIKGVQLLSVTEGHIEQSTSSRNQEIYWKRDFSTVVIGREPQPGTNRRLAPNSFVLPCPVMSREHAIVHMEGNQVFLTDSASHHGTWRHVFGMNNKVEDKLPVLDGDIFIFGKPVEKNGQIHQPATVTVKFAYSDPSSNLPARHPTVDPDDRCASISPSCSGALAASPRFDSYHYTKSNRYGLDDNDLEDDDDDDEEDFEYDRESDHASSFEDNITYDAPIRIDDESPPRRFSSSFYSYQSHSPRDRSISRSPSIVEIPSVQYQRHSPRPASPRDPAISRSPSIVEIPSVMYHRNPPGPAMGDIRISPELTHLPPSLHSPSSNVPPSGPSLPPYSSDPPYFNSSPPSSSVNKDDTFPSETQNFLPSFTSSTPPPELSLARDSFASEPHSDPNANLDSHLQVVAASPEFHAEIFERMEKLKGLQVGQPRHLPIAIDEL</sequence>
<dbReference type="CDD" id="cd00060">
    <property type="entry name" value="FHA"/>
    <property type="match status" value="1"/>
</dbReference>
<dbReference type="EMBL" id="MU129008">
    <property type="protein sequence ID" value="KAF9510882.1"/>
    <property type="molecule type" value="Genomic_DNA"/>
</dbReference>
<name>A0A9P6AS03_9AGAM</name>
<feature type="compositionally biased region" description="Low complexity" evidence="1">
    <location>
        <begin position="327"/>
        <end position="345"/>
    </location>
</feature>
<dbReference type="Gene3D" id="2.60.200.20">
    <property type="match status" value="1"/>
</dbReference>
<dbReference type="SUPFAM" id="SSF49879">
    <property type="entry name" value="SMAD/FHA domain"/>
    <property type="match status" value="1"/>
</dbReference>
<feature type="region of interest" description="Disordered" evidence="1">
    <location>
        <begin position="196"/>
        <end position="414"/>
    </location>
</feature>
<evidence type="ECO:0000259" key="2">
    <source>
        <dbReference type="PROSITE" id="PS50006"/>
    </source>
</evidence>
<dbReference type="InterPro" id="IPR000253">
    <property type="entry name" value="FHA_dom"/>
</dbReference>
<dbReference type="InterPro" id="IPR008984">
    <property type="entry name" value="SMAD_FHA_dom_sf"/>
</dbReference>
<keyword evidence="4" id="KW-1185">Reference proteome</keyword>
<dbReference type="Pfam" id="PF00498">
    <property type="entry name" value="FHA"/>
    <property type="match status" value="1"/>
</dbReference>
<reference evidence="3" key="1">
    <citation type="journal article" date="2020" name="Nat. Commun.">
        <title>Large-scale genome sequencing of mycorrhizal fungi provides insights into the early evolution of symbiotic traits.</title>
        <authorList>
            <person name="Miyauchi S."/>
            <person name="Kiss E."/>
            <person name="Kuo A."/>
            <person name="Drula E."/>
            <person name="Kohler A."/>
            <person name="Sanchez-Garcia M."/>
            <person name="Morin E."/>
            <person name="Andreopoulos B."/>
            <person name="Barry K.W."/>
            <person name="Bonito G."/>
            <person name="Buee M."/>
            <person name="Carver A."/>
            <person name="Chen C."/>
            <person name="Cichocki N."/>
            <person name="Clum A."/>
            <person name="Culley D."/>
            <person name="Crous P.W."/>
            <person name="Fauchery L."/>
            <person name="Girlanda M."/>
            <person name="Hayes R.D."/>
            <person name="Keri Z."/>
            <person name="LaButti K."/>
            <person name="Lipzen A."/>
            <person name="Lombard V."/>
            <person name="Magnuson J."/>
            <person name="Maillard F."/>
            <person name="Murat C."/>
            <person name="Nolan M."/>
            <person name="Ohm R.A."/>
            <person name="Pangilinan J."/>
            <person name="Pereira M.F."/>
            <person name="Perotto S."/>
            <person name="Peter M."/>
            <person name="Pfister S."/>
            <person name="Riley R."/>
            <person name="Sitrit Y."/>
            <person name="Stielow J.B."/>
            <person name="Szollosi G."/>
            <person name="Zifcakova L."/>
            <person name="Stursova M."/>
            <person name="Spatafora J.W."/>
            <person name="Tedersoo L."/>
            <person name="Vaario L.M."/>
            <person name="Yamada A."/>
            <person name="Yan M."/>
            <person name="Wang P."/>
            <person name="Xu J."/>
            <person name="Bruns T."/>
            <person name="Baldrian P."/>
            <person name="Vilgalys R."/>
            <person name="Dunand C."/>
            <person name="Henrissat B."/>
            <person name="Grigoriev I.V."/>
            <person name="Hibbett D."/>
            <person name="Nagy L.G."/>
            <person name="Martin F.M."/>
        </authorList>
    </citation>
    <scope>NUCLEOTIDE SEQUENCE</scope>
    <source>
        <strain evidence="3">UP504</strain>
    </source>
</reference>
<protein>
    <recommendedName>
        <fullName evidence="2">FHA domain-containing protein</fullName>
    </recommendedName>
</protein>
<feature type="compositionally biased region" description="Acidic residues" evidence="1">
    <location>
        <begin position="204"/>
        <end position="221"/>
    </location>
</feature>
<feature type="compositionally biased region" description="Low complexity" evidence="1">
    <location>
        <begin position="250"/>
        <end position="262"/>
    </location>
</feature>
<proteinExistence type="predicted"/>
<accession>A0A9P6AS03</accession>
<feature type="compositionally biased region" description="Low complexity" evidence="1">
    <location>
        <begin position="357"/>
        <end position="369"/>
    </location>
</feature>
<dbReference type="Proteomes" id="UP000886523">
    <property type="component" value="Unassembled WGS sequence"/>
</dbReference>
<feature type="domain" description="FHA" evidence="2">
    <location>
        <begin position="55"/>
        <end position="107"/>
    </location>
</feature>
<evidence type="ECO:0000313" key="4">
    <source>
        <dbReference type="Proteomes" id="UP000886523"/>
    </source>
</evidence>
<gene>
    <name evidence="3" type="ORF">BS47DRAFT_35669</name>
</gene>
<dbReference type="PROSITE" id="PS50006">
    <property type="entry name" value="FHA_DOMAIN"/>
    <property type="match status" value="1"/>
</dbReference>
<organism evidence="3 4">
    <name type="scientific">Hydnum rufescens UP504</name>
    <dbReference type="NCBI Taxonomy" id="1448309"/>
    <lineage>
        <taxon>Eukaryota</taxon>
        <taxon>Fungi</taxon>
        <taxon>Dikarya</taxon>
        <taxon>Basidiomycota</taxon>
        <taxon>Agaricomycotina</taxon>
        <taxon>Agaricomycetes</taxon>
        <taxon>Cantharellales</taxon>
        <taxon>Hydnaceae</taxon>
        <taxon>Hydnum</taxon>
    </lineage>
</organism>
<comment type="caution">
    <text evidence="3">The sequence shown here is derived from an EMBL/GenBank/DDBJ whole genome shotgun (WGS) entry which is preliminary data.</text>
</comment>
<dbReference type="AlphaFoldDB" id="A0A9P6AS03"/>
<evidence type="ECO:0000256" key="1">
    <source>
        <dbReference type="SAM" id="MobiDB-lite"/>
    </source>
</evidence>